<dbReference type="EMBL" id="MN043729">
    <property type="protein sequence ID" value="QDP42929.1"/>
    <property type="molecule type" value="Genomic_DNA"/>
</dbReference>
<dbReference type="Proteomes" id="UP000317800">
    <property type="component" value="Segment"/>
</dbReference>
<protein>
    <submittedName>
        <fullName evidence="1">Uncharacterized protein</fullName>
    </submittedName>
</protein>
<sequence length="98" mass="10999">MSELILRGVSHYRVTDATQSVPKSFRGLHHNDVHYTHWTQGMVNEAIQDLVASIEEAIFHEFDIESGEVPNTPETRAAMCKTIDEQLYAKLMGGKVNG</sequence>
<reference evidence="1 2" key="1">
    <citation type="submission" date="2019-06" db="EMBL/GenBank/DDBJ databases">
        <authorList>
            <person name="Hertel R."/>
        </authorList>
    </citation>
    <scope>NUCLEOTIDE SEQUENCE [LARGE SCALE GENOMIC DNA]</scope>
</reference>
<evidence type="ECO:0000313" key="2">
    <source>
        <dbReference type="Proteomes" id="UP000317800"/>
    </source>
</evidence>
<keyword evidence="2" id="KW-1185">Reference proteome</keyword>
<proteinExistence type="predicted"/>
<name>A0A516KMV5_9CAUD</name>
<organism evidence="1 2">
    <name type="scientific">Bacillus phage vB_BmeM-Goe8</name>
    <dbReference type="NCBI Taxonomy" id="2593638"/>
    <lineage>
        <taxon>Viruses</taxon>
        <taxon>Duplodnaviria</taxon>
        <taxon>Heunggongvirae</taxon>
        <taxon>Uroviricota</taxon>
        <taxon>Caudoviricetes</taxon>
        <taxon>Herelleviridae</taxon>
        <taxon>Bastillevirinae</taxon>
        <taxon>Goettingenvirus</taxon>
        <taxon>Goettingenvirus goe8</taxon>
    </lineage>
</organism>
<accession>A0A516KMV5</accession>
<gene>
    <name evidence="1" type="ORF">Goe8_c01560</name>
</gene>
<evidence type="ECO:0000313" key="1">
    <source>
        <dbReference type="EMBL" id="QDP42929.1"/>
    </source>
</evidence>